<evidence type="ECO:0000256" key="1">
    <source>
        <dbReference type="ARBA" id="ARBA00006484"/>
    </source>
</evidence>
<dbReference type="PRINTS" id="PR00080">
    <property type="entry name" value="SDRFAMILY"/>
</dbReference>
<evidence type="ECO:0000256" key="2">
    <source>
        <dbReference type="ARBA" id="ARBA00022857"/>
    </source>
</evidence>
<dbReference type="InterPro" id="IPR057326">
    <property type="entry name" value="KR_dom"/>
</dbReference>
<accession>A0AAN6ND83</accession>
<protein>
    <recommendedName>
        <fullName evidence="4">Ketoreductase domain-containing protein</fullName>
    </recommendedName>
</protein>
<proteinExistence type="inferred from homology"/>
<gene>
    <name evidence="5" type="ORF">QBC46DRAFT_379072</name>
</gene>
<feature type="domain" description="Ketoreductase" evidence="4">
    <location>
        <begin position="11"/>
        <end position="196"/>
    </location>
</feature>
<dbReference type="PRINTS" id="PR00081">
    <property type="entry name" value="GDHRDH"/>
</dbReference>
<comment type="caution">
    <text evidence="5">The sequence shown here is derived from an EMBL/GenBank/DDBJ whole genome shotgun (WGS) entry which is preliminary data.</text>
</comment>
<dbReference type="PANTHER" id="PTHR43639:SF1">
    <property type="entry name" value="SHORT-CHAIN DEHYDROGENASE_REDUCTASE FAMILY PROTEIN"/>
    <property type="match status" value="1"/>
</dbReference>
<dbReference type="SMART" id="SM00822">
    <property type="entry name" value="PKS_KR"/>
    <property type="match status" value="1"/>
</dbReference>
<dbReference type="PANTHER" id="PTHR43639">
    <property type="entry name" value="OXIDOREDUCTASE, SHORT-CHAIN DEHYDROGENASE/REDUCTASE FAMILY (AFU_ORTHOLOGUE AFUA_5G02870)"/>
    <property type="match status" value="1"/>
</dbReference>
<reference evidence="6" key="1">
    <citation type="journal article" date="2023" name="Mol. Phylogenet. Evol.">
        <title>Genome-scale phylogeny and comparative genomics of the fungal order Sordariales.</title>
        <authorList>
            <person name="Hensen N."/>
            <person name="Bonometti L."/>
            <person name="Westerberg I."/>
            <person name="Brannstrom I.O."/>
            <person name="Guillou S."/>
            <person name="Cros-Aarteil S."/>
            <person name="Calhoun S."/>
            <person name="Haridas S."/>
            <person name="Kuo A."/>
            <person name="Mondo S."/>
            <person name="Pangilinan J."/>
            <person name="Riley R."/>
            <person name="LaButti K."/>
            <person name="Andreopoulos B."/>
            <person name="Lipzen A."/>
            <person name="Chen C."/>
            <person name="Yan M."/>
            <person name="Daum C."/>
            <person name="Ng V."/>
            <person name="Clum A."/>
            <person name="Steindorff A."/>
            <person name="Ohm R.A."/>
            <person name="Martin F."/>
            <person name="Silar P."/>
            <person name="Natvig D.O."/>
            <person name="Lalanne C."/>
            <person name="Gautier V."/>
            <person name="Ament-Velasquez S.L."/>
            <person name="Kruys A."/>
            <person name="Hutchinson M.I."/>
            <person name="Powell A.J."/>
            <person name="Barry K."/>
            <person name="Miller A.N."/>
            <person name="Grigoriev I.V."/>
            <person name="Debuchy R."/>
            <person name="Gladieux P."/>
            <person name="Hiltunen Thoren M."/>
            <person name="Johannesson H."/>
        </authorList>
    </citation>
    <scope>NUCLEOTIDE SEQUENCE [LARGE SCALE GENOMIC DNA]</scope>
    <source>
        <strain evidence="6">CBS 340.73</strain>
    </source>
</reference>
<dbReference type="FunFam" id="3.40.50.720:FF:000084">
    <property type="entry name" value="Short-chain dehydrogenase reductase"/>
    <property type="match status" value="1"/>
</dbReference>
<keyword evidence="2" id="KW-0521">NADP</keyword>
<dbReference type="EMBL" id="MU853770">
    <property type="protein sequence ID" value="KAK3942914.1"/>
    <property type="molecule type" value="Genomic_DNA"/>
</dbReference>
<dbReference type="Proteomes" id="UP001303473">
    <property type="component" value="Unassembled WGS sequence"/>
</dbReference>
<dbReference type="SUPFAM" id="SSF51735">
    <property type="entry name" value="NAD(P)-binding Rossmann-fold domains"/>
    <property type="match status" value="1"/>
</dbReference>
<dbReference type="PROSITE" id="PS00061">
    <property type="entry name" value="ADH_SHORT"/>
    <property type="match status" value="1"/>
</dbReference>
<organism evidence="5 6">
    <name type="scientific">Diplogelasinospora grovesii</name>
    <dbReference type="NCBI Taxonomy" id="303347"/>
    <lineage>
        <taxon>Eukaryota</taxon>
        <taxon>Fungi</taxon>
        <taxon>Dikarya</taxon>
        <taxon>Ascomycota</taxon>
        <taxon>Pezizomycotina</taxon>
        <taxon>Sordariomycetes</taxon>
        <taxon>Sordariomycetidae</taxon>
        <taxon>Sordariales</taxon>
        <taxon>Diplogelasinosporaceae</taxon>
        <taxon>Diplogelasinospora</taxon>
    </lineage>
</organism>
<evidence type="ECO:0000259" key="4">
    <source>
        <dbReference type="SMART" id="SM00822"/>
    </source>
</evidence>
<keyword evidence="6" id="KW-1185">Reference proteome</keyword>
<keyword evidence="3" id="KW-0560">Oxidoreductase</keyword>
<evidence type="ECO:0000256" key="3">
    <source>
        <dbReference type="ARBA" id="ARBA00023002"/>
    </source>
</evidence>
<name>A0AAN6ND83_9PEZI</name>
<comment type="similarity">
    <text evidence="1">Belongs to the short-chain dehydrogenases/reductases (SDR) family.</text>
</comment>
<dbReference type="Gene3D" id="3.40.50.720">
    <property type="entry name" value="NAD(P)-binding Rossmann-like Domain"/>
    <property type="match status" value="1"/>
</dbReference>
<sequence length="260" mass="27358">MAPDTLSLEGKVAIITGSGKENGIGAGIARALARNGARVTLNHVSEASGPRAANLAKELRQLGGEATVVQADMSTAEGCKKLVDETLKAFNTQTINILVNNAAWSQPEPIMTMGKDTVERTFAVGVYGPLYMIQATVPRMPRGGRIINVGSVASKIGFQMLPLYAASKGAMDTLAYSMAMELGRDHGITINTVAPGPVSTDAILPEHQDAMFGFFLPKTRAEERVGTIEDIGDAVLLLACEKSRWITGQTISVSGGITGN</sequence>
<evidence type="ECO:0000313" key="6">
    <source>
        <dbReference type="Proteomes" id="UP001303473"/>
    </source>
</evidence>
<evidence type="ECO:0000313" key="5">
    <source>
        <dbReference type="EMBL" id="KAK3942914.1"/>
    </source>
</evidence>
<dbReference type="AlphaFoldDB" id="A0AAN6ND83"/>
<dbReference type="InterPro" id="IPR036291">
    <property type="entry name" value="NAD(P)-bd_dom_sf"/>
</dbReference>
<dbReference type="CDD" id="cd05233">
    <property type="entry name" value="SDR_c"/>
    <property type="match status" value="1"/>
</dbReference>
<dbReference type="InterPro" id="IPR002347">
    <property type="entry name" value="SDR_fam"/>
</dbReference>
<dbReference type="Pfam" id="PF13561">
    <property type="entry name" value="adh_short_C2"/>
    <property type="match status" value="1"/>
</dbReference>
<dbReference type="InterPro" id="IPR020904">
    <property type="entry name" value="Sc_DH/Rdtase_CS"/>
</dbReference>
<dbReference type="GO" id="GO:0016491">
    <property type="term" value="F:oxidoreductase activity"/>
    <property type="evidence" value="ECO:0007669"/>
    <property type="project" value="UniProtKB-KW"/>
</dbReference>